<evidence type="ECO:0000256" key="7">
    <source>
        <dbReference type="SAM" id="Phobius"/>
    </source>
</evidence>
<evidence type="ECO:0000256" key="6">
    <source>
        <dbReference type="ARBA" id="ARBA00023136"/>
    </source>
</evidence>
<keyword evidence="10" id="KW-1185">Reference proteome</keyword>
<evidence type="ECO:0000313" key="9">
    <source>
        <dbReference type="EMBL" id="MFC3127051.1"/>
    </source>
</evidence>
<dbReference type="Proteomes" id="UP001595593">
    <property type="component" value="Unassembled WGS sequence"/>
</dbReference>
<dbReference type="Gene3D" id="3.90.550.10">
    <property type="entry name" value="Spore Coat Polysaccharide Biosynthesis Protein SpsA, Chain A"/>
    <property type="match status" value="1"/>
</dbReference>
<keyword evidence="4 7" id="KW-0812">Transmembrane</keyword>
<dbReference type="GO" id="GO:0016757">
    <property type="term" value="F:glycosyltransferase activity"/>
    <property type="evidence" value="ECO:0007669"/>
    <property type="project" value="UniProtKB-KW"/>
</dbReference>
<protein>
    <submittedName>
        <fullName evidence="9">Glycosyltransferase family 2 protein</fullName>
        <ecNumber evidence="9">2.4.-.-</ecNumber>
    </submittedName>
</protein>
<dbReference type="CDD" id="cd04187">
    <property type="entry name" value="DPM1_like_bac"/>
    <property type="match status" value="1"/>
</dbReference>
<dbReference type="SUPFAM" id="SSF53448">
    <property type="entry name" value="Nucleotide-diphospho-sugar transferases"/>
    <property type="match status" value="1"/>
</dbReference>
<evidence type="ECO:0000256" key="4">
    <source>
        <dbReference type="ARBA" id="ARBA00022692"/>
    </source>
</evidence>
<dbReference type="Pfam" id="PF00535">
    <property type="entry name" value="Glycos_transf_2"/>
    <property type="match status" value="1"/>
</dbReference>
<evidence type="ECO:0000313" key="10">
    <source>
        <dbReference type="Proteomes" id="UP001595593"/>
    </source>
</evidence>
<proteinExistence type="predicted"/>
<keyword evidence="5 7" id="KW-1133">Transmembrane helix</keyword>
<evidence type="ECO:0000256" key="5">
    <source>
        <dbReference type="ARBA" id="ARBA00022989"/>
    </source>
</evidence>
<dbReference type="EC" id="2.4.-.-" evidence="9"/>
<sequence>MEATRSARPLVSVVAPCYNEHEVLREFHARVSAACRPLTGSYEIVLVDDGSKDGTWAIIETLAESDPHVVGVQLLRNHGHQLAATAGLHIASGQRVMLIDADLQDPPELLGDMMRLMDEGADVVYGQRAARAGETWFKRATAAGFYRLLTRLTDVSIPRDTGDFRLMSRRVVDTFLLMPERQRFIRGMVSWIGGRQVALPYERHARYAGTSKYPLSKMIRFATDAITSFSTVPLRLAVWVGLATASFSMLLLLYALYQWTQNVVVAGWASIICAVAFFGGLQMLILGVFGEYLGRLVHEAKGRPLFMVKAIRAGRRRHEVPSHFSRMEPAMRDDVVSTWSGGG</sequence>
<comment type="subcellular location">
    <subcellularLocation>
        <location evidence="1">Membrane</location>
        <topology evidence="1">Multi-pass membrane protein</topology>
    </subcellularLocation>
</comment>
<evidence type="ECO:0000256" key="3">
    <source>
        <dbReference type="ARBA" id="ARBA00022679"/>
    </source>
</evidence>
<feature type="transmembrane region" description="Helical" evidence="7">
    <location>
        <begin position="263"/>
        <end position="289"/>
    </location>
</feature>
<keyword evidence="2 9" id="KW-0328">Glycosyltransferase</keyword>
<dbReference type="InterPro" id="IPR029044">
    <property type="entry name" value="Nucleotide-diphossugar_trans"/>
</dbReference>
<organism evidence="9 10">
    <name type="scientific">Teichococcus globiformis</name>
    <dbReference type="NCBI Taxonomy" id="2307229"/>
    <lineage>
        <taxon>Bacteria</taxon>
        <taxon>Pseudomonadati</taxon>
        <taxon>Pseudomonadota</taxon>
        <taxon>Alphaproteobacteria</taxon>
        <taxon>Acetobacterales</taxon>
        <taxon>Roseomonadaceae</taxon>
        <taxon>Roseomonas</taxon>
    </lineage>
</organism>
<evidence type="ECO:0000256" key="1">
    <source>
        <dbReference type="ARBA" id="ARBA00004141"/>
    </source>
</evidence>
<evidence type="ECO:0000259" key="8">
    <source>
        <dbReference type="Pfam" id="PF00535"/>
    </source>
</evidence>
<dbReference type="RefSeq" id="WP_379598755.1">
    <property type="nucleotide sequence ID" value="NZ_JBHRTN010000018.1"/>
</dbReference>
<dbReference type="InterPro" id="IPR050256">
    <property type="entry name" value="Glycosyltransferase_2"/>
</dbReference>
<keyword evidence="6 7" id="KW-0472">Membrane</keyword>
<feature type="transmembrane region" description="Helical" evidence="7">
    <location>
        <begin position="236"/>
        <end position="257"/>
    </location>
</feature>
<accession>A0ABV7G5X0</accession>
<comment type="caution">
    <text evidence="9">The sequence shown here is derived from an EMBL/GenBank/DDBJ whole genome shotgun (WGS) entry which is preliminary data.</text>
</comment>
<gene>
    <name evidence="9" type="ORF">ACFOD4_18440</name>
</gene>
<feature type="domain" description="Glycosyltransferase 2-like" evidence="8">
    <location>
        <begin position="12"/>
        <end position="173"/>
    </location>
</feature>
<dbReference type="InterPro" id="IPR001173">
    <property type="entry name" value="Glyco_trans_2-like"/>
</dbReference>
<dbReference type="PANTHER" id="PTHR48090:SF1">
    <property type="entry name" value="PROPHAGE BACTOPRENOL GLUCOSYL TRANSFERASE HOMOLOG"/>
    <property type="match status" value="1"/>
</dbReference>
<name>A0ABV7G5X0_9PROT</name>
<dbReference type="EMBL" id="JBHRTN010000018">
    <property type="protein sequence ID" value="MFC3127051.1"/>
    <property type="molecule type" value="Genomic_DNA"/>
</dbReference>
<dbReference type="PANTHER" id="PTHR48090">
    <property type="entry name" value="UNDECAPRENYL-PHOSPHATE 4-DEOXY-4-FORMAMIDO-L-ARABINOSE TRANSFERASE-RELATED"/>
    <property type="match status" value="1"/>
</dbReference>
<reference evidence="10" key="1">
    <citation type="journal article" date="2019" name="Int. J. Syst. Evol. Microbiol.">
        <title>The Global Catalogue of Microorganisms (GCM) 10K type strain sequencing project: providing services to taxonomists for standard genome sequencing and annotation.</title>
        <authorList>
            <consortium name="The Broad Institute Genomics Platform"/>
            <consortium name="The Broad Institute Genome Sequencing Center for Infectious Disease"/>
            <person name="Wu L."/>
            <person name="Ma J."/>
        </authorList>
    </citation>
    <scope>NUCLEOTIDE SEQUENCE [LARGE SCALE GENOMIC DNA]</scope>
    <source>
        <strain evidence="10">KCTC 52094</strain>
    </source>
</reference>
<keyword evidence="3 9" id="KW-0808">Transferase</keyword>
<evidence type="ECO:0000256" key="2">
    <source>
        <dbReference type="ARBA" id="ARBA00022676"/>
    </source>
</evidence>